<keyword evidence="8 10" id="KW-0012">Acyltransferase</keyword>
<evidence type="ECO:0000256" key="10">
    <source>
        <dbReference type="RuleBase" id="RU079119"/>
    </source>
</evidence>
<dbReference type="PROSITE" id="PS50216">
    <property type="entry name" value="DHHC"/>
    <property type="match status" value="1"/>
</dbReference>
<evidence type="ECO:0000256" key="8">
    <source>
        <dbReference type="ARBA" id="ARBA00023315"/>
    </source>
</evidence>
<comment type="similarity">
    <text evidence="10">Belongs to the DHHC palmitoyltransferase family.</text>
</comment>
<keyword evidence="4 10" id="KW-1133">Transmembrane helix</keyword>
<keyword evidence="3 10" id="KW-0812">Transmembrane</keyword>
<dbReference type="GO" id="GO:0005794">
    <property type="term" value="C:Golgi apparatus"/>
    <property type="evidence" value="ECO:0007669"/>
    <property type="project" value="TreeGrafter"/>
</dbReference>
<evidence type="ECO:0000256" key="9">
    <source>
        <dbReference type="ARBA" id="ARBA00048048"/>
    </source>
</evidence>
<keyword evidence="7" id="KW-0449">Lipoprotein</keyword>
<dbReference type="Pfam" id="PF01529">
    <property type="entry name" value="DHHC"/>
    <property type="match status" value="1"/>
</dbReference>
<dbReference type="OMA" id="YHDISRD"/>
<organism evidence="12 13">
    <name type="scientific">Trachipleistophora hominis</name>
    <name type="common">Microsporidian parasite</name>
    <dbReference type="NCBI Taxonomy" id="72359"/>
    <lineage>
        <taxon>Eukaryota</taxon>
        <taxon>Fungi</taxon>
        <taxon>Fungi incertae sedis</taxon>
        <taxon>Microsporidia</taxon>
        <taxon>Pleistophoridae</taxon>
        <taxon>Trachipleistophora</taxon>
    </lineage>
</organism>
<evidence type="ECO:0000259" key="11">
    <source>
        <dbReference type="Pfam" id="PF01529"/>
    </source>
</evidence>
<name>L7JSV5_TRAHO</name>
<dbReference type="InterPro" id="IPR039859">
    <property type="entry name" value="PFA4/ZDH16/20/ERF2-like"/>
</dbReference>
<dbReference type="PANTHER" id="PTHR22883">
    <property type="entry name" value="ZINC FINGER DHHC DOMAIN CONTAINING PROTEIN"/>
    <property type="match status" value="1"/>
</dbReference>
<dbReference type="EMBL" id="JH994035">
    <property type="protein sequence ID" value="ELQ74558.1"/>
    <property type="molecule type" value="Genomic_DNA"/>
</dbReference>
<accession>L7JSV5</accession>
<evidence type="ECO:0000313" key="12">
    <source>
        <dbReference type="EMBL" id="ELQ74558.1"/>
    </source>
</evidence>
<feature type="domain" description="Palmitoyltransferase DHHC" evidence="11">
    <location>
        <begin position="111"/>
        <end position="239"/>
    </location>
</feature>
<feature type="transmembrane region" description="Helical" evidence="10">
    <location>
        <begin position="157"/>
        <end position="180"/>
    </location>
</feature>
<dbReference type="InterPro" id="IPR001594">
    <property type="entry name" value="Palmitoyltrfase_DHHC"/>
</dbReference>
<dbReference type="InParanoid" id="L7JSV5"/>
<feature type="transmembrane region" description="Helical" evidence="10">
    <location>
        <begin position="205"/>
        <end position="231"/>
    </location>
</feature>
<reference evidence="12 13" key="1">
    <citation type="journal article" date="2012" name="PLoS Pathog.">
        <title>The genome of the obligate intracellular parasite Trachipleistophora hominis: new insights into microsporidian genome dynamics and reductive evolution.</title>
        <authorList>
            <person name="Heinz E."/>
            <person name="Williams T.A."/>
            <person name="Nakjang S."/>
            <person name="Noel C.J."/>
            <person name="Swan D.C."/>
            <person name="Goldberg A.V."/>
            <person name="Harris S.R."/>
            <person name="Weinmaier T."/>
            <person name="Markert S."/>
            <person name="Becher D."/>
            <person name="Bernhardt J."/>
            <person name="Dagan T."/>
            <person name="Hacker C."/>
            <person name="Lucocq J.M."/>
            <person name="Schweder T."/>
            <person name="Rattei T."/>
            <person name="Hall N."/>
            <person name="Hirt R.P."/>
            <person name="Embley T.M."/>
        </authorList>
    </citation>
    <scope>NUCLEOTIDE SEQUENCE [LARGE SCALE GENOMIC DNA]</scope>
</reference>
<sequence>MNAIAEKNPKWSIIKGLISSLLPFTLLYFYFTAIKVLCVDSLRFNSTSLYIYLIYTAMISYIIINYVRTMNDNKVTTFDRFPFTYHDISRDKRIEVSMAVKEQVIDKQVKDKIVCEYCLVYKPPRSAHCKECGRCFLKRVSHCYFLETCIGFHNQKFFVLLLASLIVHGMAVIIAFIIALKTTPLYKMVAVRKNQEYTLVFEAHFIISIVIAFIEVLICTCYLVFHLYLIFRNETNLERKALNLYKMNDDALDYVFTQGLVTLNTPDLNRDTANPYFLGYYKNVREVFGDGKWEWALPTYTMKGNGTEFELNCAKEELKAKTLVPVIPEHVI</sequence>
<dbReference type="FunCoup" id="L7JSV5">
    <property type="interactions" value="73"/>
</dbReference>
<feature type="transmembrane region" description="Helical" evidence="10">
    <location>
        <begin position="12"/>
        <end position="37"/>
    </location>
</feature>
<feature type="transmembrane region" description="Helical" evidence="10">
    <location>
        <begin position="49"/>
        <end position="67"/>
    </location>
</feature>
<dbReference type="AlphaFoldDB" id="L7JSV5"/>
<proteinExistence type="inferred from homology"/>
<keyword evidence="2 10" id="KW-0808">Transferase</keyword>
<keyword evidence="6" id="KW-0564">Palmitate</keyword>
<dbReference type="GO" id="GO:0006612">
    <property type="term" value="P:protein targeting to membrane"/>
    <property type="evidence" value="ECO:0007669"/>
    <property type="project" value="TreeGrafter"/>
</dbReference>
<evidence type="ECO:0000256" key="4">
    <source>
        <dbReference type="ARBA" id="ARBA00022989"/>
    </source>
</evidence>
<dbReference type="HOGENOM" id="CLU_027721_3_0_1"/>
<protein>
    <recommendedName>
        <fullName evidence="10">Palmitoyltransferase</fullName>
        <ecNumber evidence="10">2.3.1.225</ecNumber>
    </recommendedName>
</protein>
<evidence type="ECO:0000256" key="5">
    <source>
        <dbReference type="ARBA" id="ARBA00023136"/>
    </source>
</evidence>
<comment type="subcellular location">
    <subcellularLocation>
        <location evidence="1">Membrane</location>
        <topology evidence="1">Multi-pass membrane protein</topology>
    </subcellularLocation>
</comment>
<dbReference type="GO" id="GO:0019706">
    <property type="term" value="F:protein-cysteine S-palmitoyltransferase activity"/>
    <property type="evidence" value="ECO:0007669"/>
    <property type="project" value="UniProtKB-EC"/>
</dbReference>
<keyword evidence="5 10" id="KW-0472">Membrane</keyword>
<dbReference type="OrthoDB" id="9909019at2759"/>
<evidence type="ECO:0000256" key="3">
    <source>
        <dbReference type="ARBA" id="ARBA00022692"/>
    </source>
</evidence>
<evidence type="ECO:0000313" key="13">
    <source>
        <dbReference type="Proteomes" id="UP000011185"/>
    </source>
</evidence>
<evidence type="ECO:0000256" key="2">
    <source>
        <dbReference type="ARBA" id="ARBA00022679"/>
    </source>
</evidence>
<dbReference type="EC" id="2.3.1.225" evidence="10"/>
<evidence type="ECO:0000256" key="7">
    <source>
        <dbReference type="ARBA" id="ARBA00023288"/>
    </source>
</evidence>
<comment type="domain">
    <text evidence="10">The DHHC domain is required for palmitoyltransferase activity.</text>
</comment>
<dbReference type="GO" id="GO:0005783">
    <property type="term" value="C:endoplasmic reticulum"/>
    <property type="evidence" value="ECO:0007669"/>
    <property type="project" value="TreeGrafter"/>
</dbReference>
<dbReference type="GO" id="GO:0016020">
    <property type="term" value="C:membrane"/>
    <property type="evidence" value="ECO:0007669"/>
    <property type="project" value="UniProtKB-SubCell"/>
</dbReference>
<keyword evidence="13" id="KW-1185">Reference proteome</keyword>
<evidence type="ECO:0000256" key="6">
    <source>
        <dbReference type="ARBA" id="ARBA00023139"/>
    </source>
</evidence>
<gene>
    <name evidence="12" type="ORF">THOM_2471</name>
</gene>
<dbReference type="VEuPathDB" id="MicrosporidiaDB:THOM_2471"/>
<dbReference type="Proteomes" id="UP000011185">
    <property type="component" value="Unassembled WGS sequence"/>
</dbReference>
<comment type="catalytic activity">
    <reaction evidence="9 10">
        <text>L-cysteinyl-[protein] + hexadecanoyl-CoA = S-hexadecanoyl-L-cysteinyl-[protein] + CoA</text>
        <dbReference type="Rhea" id="RHEA:36683"/>
        <dbReference type="Rhea" id="RHEA-COMP:10131"/>
        <dbReference type="Rhea" id="RHEA-COMP:11032"/>
        <dbReference type="ChEBI" id="CHEBI:29950"/>
        <dbReference type="ChEBI" id="CHEBI:57287"/>
        <dbReference type="ChEBI" id="CHEBI:57379"/>
        <dbReference type="ChEBI" id="CHEBI:74151"/>
        <dbReference type="EC" id="2.3.1.225"/>
    </reaction>
</comment>
<evidence type="ECO:0000256" key="1">
    <source>
        <dbReference type="ARBA" id="ARBA00004141"/>
    </source>
</evidence>